<gene>
    <name evidence="2" type="ORF">S03H2_33189</name>
</gene>
<evidence type="ECO:0000256" key="1">
    <source>
        <dbReference type="SAM" id="MobiDB-lite"/>
    </source>
</evidence>
<comment type="caution">
    <text evidence="2">The sequence shown here is derived from an EMBL/GenBank/DDBJ whole genome shotgun (WGS) entry which is preliminary data.</text>
</comment>
<organism evidence="2">
    <name type="scientific">marine sediment metagenome</name>
    <dbReference type="NCBI Taxonomy" id="412755"/>
    <lineage>
        <taxon>unclassified sequences</taxon>
        <taxon>metagenomes</taxon>
        <taxon>ecological metagenomes</taxon>
    </lineage>
</organism>
<dbReference type="AlphaFoldDB" id="X1HUX6"/>
<proteinExistence type="predicted"/>
<protein>
    <submittedName>
        <fullName evidence="2">Uncharacterized protein</fullName>
    </submittedName>
</protein>
<evidence type="ECO:0000313" key="2">
    <source>
        <dbReference type="EMBL" id="GAH60880.1"/>
    </source>
</evidence>
<reference evidence="2" key="1">
    <citation type="journal article" date="2014" name="Front. Microbiol.">
        <title>High frequency of phylogenetically diverse reductive dehalogenase-homologous genes in deep subseafloor sedimentary metagenomes.</title>
        <authorList>
            <person name="Kawai M."/>
            <person name="Futagami T."/>
            <person name="Toyoda A."/>
            <person name="Takaki Y."/>
            <person name="Nishi S."/>
            <person name="Hori S."/>
            <person name="Arai W."/>
            <person name="Tsubouchi T."/>
            <person name="Morono Y."/>
            <person name="Uchiyama I."/>
            <person name="Ito T."/>
            <person name="Fujiyama A."/>
            <person name="Inagaki F."/>
            <person name="Takami H."/>
        </authorList>
    </citation>
    <scope>NUCLEOTIDE SEQUENCE</scope>
    <source>
        <strain evidence="2">Expedition CK06-06</strain>
    </source>
</reference>
<accession>X1HUX6</accession>
<name>X1HUX6_9ZZZZ</name>
<feature type="region of interest" description="Disordered" evidence="1">
    <location>
        <begin position="1"/>
        <end position="22"/>
    </location>
</feature>
<feature type="non-terminal residue" evidence="2">
    <location>
        <position position="286"/>
    </location>
</feature>
<dbReference type="EMBL" id="BARU01020189">
    <property type="protein sequence ID" value="GAH60880.1"/>
    <property type="molecule type" value="Genomic_DNA"/>
</dbReference>
<sequence>MSASPTYQKVDLTSIPKSTDTGQVDQRKIYRTQPGGTAYYLVAIINDNTTTTFTDNIPDAMLGAAMPEDNDIAPLGKYSEWWDGRLWIADDDENLVYYSKTWVPDAFNTNSNYISARRGISNDKIMNMIEYRGLFYIFKRHGIAYVRKKLTGAYGAYHSLKTNGNIAPWSLLEAYGLLMYLSFKGWEVFNGEESFSLQFSKPVRTTLQSLDKAEVDKVMAAQLYSKDEVWLSIPDRTSGSAVTVVCNFLKSAFYTFSFSKTPSCLSEALDSSKEIQLIMGTRDGYL</sequence>